<reference evidence="4" key="1">
    <citation type="submission" date="2025-08" db="UniProtKB">
        <authorList>
            <consortium name="Ensembl"/>
        </authorList>
    </citation>
    <scope>IDENTIFICATION</scope>
</reference>
<evidence type="ECO:0000313" key="5">
    <source>
        <dbReference type="Proteomes" id="UP000694396"/>
    </source>
</evidence>
<dbReference type="GO" id="GO:0016032">
    <property type="term" value="P:viral process"/>
    <property type="evidence" value="ECO:0007669"/>
    <property type="project" value="InterPro"/>
</dbReference>
<proteinExistence type="predicted"/>
<feature type="region of interest" description="Disordered" evidence="2">
    <location>
        <begin position="662"/>
        <end position="693"/>
    </location>
</feature>
<keyword evidence="1" id="KW-0945">Host-virus interaction</keyword>
<dbReference type="Ensembl" id="ENSCRFT00000013130.1">
    <property type="protein sequence ID" value="ENSCRFP00000012694.1"/>
    <property type="gene ID" value="ENSCRFG00000009845.1"/>
</dbReference>
<feature type="compositionally biased region" description="Polar residues" evidence="2">
    <location>
        <begin position="682"/>
        <end position="691"/>
    </location>
</feature>
<name>A0A8C3QYW6_9PASS</name>
<dbReference type="InterPro" id="IPR050195">
    <property type="entry name" value="Primate_lentivir_Gag_pol-like"/>
</dbReference>
<dbReference type="AlphaFoldDB" id="A0A8C3QYW6"/>
<protein>
    <recommendedName>
        <fullName evidence="3">Retroviral nucleocapsid Gag protein p24 C-terminal domain-containing protein</fullName>
    </recommendedName>
</protein>
<dbReference type="InterPro" id="IPR008919">
    <property type="entry name" value="Retrov_capsid_N"/>
</dbReference>
<dbReference type="Gene3D" id="1.10.375.10">
    <property type="entry name" value="Human Immunodeficiency Virus Type 1 Capsid Protein"/>
    <property type="match status" value="1"/>
</dbReference>
<feature type="compositionally biased region" description="Low complexity" evidence="2">
    <location>
        <begin position="197"/>
        <end position="206"/>
    </location>
</feature>
<dbReference type="SUPFAM" id="SSF47943">
    <property type="entry name" value="Retrovirus capsid protein, N-terminal core domain"/>
    <property type="match status" value="1"/>
</dbReference>
<feature type="compositionally biased region" description="Basic and acidic residues" evidence="2">
    <location>
        <begin position="268"/>
        <end position="277"/>
    </location>
</feature>
<dbReference type="InterPro" id="IPR008916">
    <property type="entry name" value="Retrov_capsid_C"/>
</dbReference>
<organism evidence="4 5">
    <name type="scientific">Cyanoderma ruficeps</name>
    <name type="common">rufous-capped babbler</name>
    <dbReference type="NCBI Taxonomy" id="181631"/>
    <lineage>
        <taxon>Eukaryota</taxon>
        <taxon>Metazoa</taxon>
        <taxon>Chordata</taxon>
        <taxon>Craniata</taxon>
        <taxon>Vertebrata</taxon>
        <taxon>Euteleostomi</taxon>
        <taxon>Archelosauria</taxon>
        <taxon>Archosauria</taxon>
        <taxon>Dinosauria</taxon>
        <taxon>Saurischia</taxon>
        <taxon>Theropoda</taxon>
        <taxon>Coelurosauria</taxon>
        <taxon>Aves</taxon>
        <taxon>Neognathae</taxon>
        <taxon>Neoaves</taxon>
        <taxon>Telluraves</taxon>
        <taxon>Australaves</taxon>
        <taxon>Passeriformes</taxon>
        <taxon>Sylvioidea</taxon>
        <taxon>Timaliidae</taxon>
        <taxon>Cyanoderma</taxon>
    </lineage>
</organism>
<feature type="compositionally biased region" description="Polar residues" evidence="2">
    <location>
        <begin position="616"/>
        <end position="625"/>
    </location>
</feature>
<dbReference type="Pfam" id="PF00607">
    <property type="entry name" value="Gag_p24"/>
    <property type="match status" value="1"/>
</dbReference>
<feature type="region of interest" description="Disordered" evidence="2">
    <location>
        <begin position="115"/>
        <end position="303"/>
    </location>
</feature>
<feature type="compositionally biased region" description="Pro residues" evidence="2">
    <location>
        <begin position="229"/>
        <end position="239"/>
    </location>
</feature>
<keyword evidence="5" id="KW-1185">Reference proteome</keyword>
<dbReference type="Pfam" id="PF14787">
    <property type="entry name" value="zf-CCHC_5"/>
    <property type="match status" value="1"/>
</dbReference>
<feature type="compositionally biased region" description="Basic and acidic residues" evidence="2">
    <location>
        <begin position="118"/>
        <end position="161"/>
    </location>
</feature>
<dbReference type="SUPFAM" id="SSF47353">
    <property type="entry name" value="Retrovirus capsid dimerization domain-like"/>
    <property type="match status" value="1"/>
</dbReference>
<feature type="region of interest" description="Disordered" evidence="2">
    <location>
        <begin position="613"/>
        <end position="634"/>
    </location>
</feature>
<reference evidence="4" key="2">
    <citation type="submission" date="2025-09" db="UniProtKB">
        <authorList>
            <consortium name="Ensembl"/>
        </authorList>
    </citation>
    <scope>IDENTIFICATION</scope>
</reference>
<feature type="region of interest" description="Disordered" evidence="2">
    <location>
        <begin position="1"/>
        <end position="70"/>
    </location>
</feature>
<dbReference type="Proteomes" id="UP000694396">
    <property type="component" value="Unplaced"/>
</dbReference>
<evidence type="ECO:0000256" key="2">
    <source>
        <dbReference type="SAM" id="MobiDB-lite"/>
    </source>
</evidence>
<evidence type="ECO:0000313" key="4">
    <source>
        <dbReference type="Ensembl" id="ENSCRFP00000012694.1"/>
    </source>
</evidence>
<sequence>MPLRRCNSDGNLPVGGKTAQKDFVGKRPPRGASPVSALRGREVKERGACESAGRPAGPDPASEQRRHKIHVSPVASPCAFSALVSPTARLDSTGKTVTTDCPHCGISTIYLVEQDAAEPEKREEGDSLSRSEHAQLHSVRDSVHSAETAEKPSPRRGREAPRLGVRGPGGASFGALPEPPPTAGKPPRGQRRGRGSAGFRAVRPSVSPLPSPPASPGSFSGQSGVAPSPRDPPTPPQLRSPPAVRRSGAARSAASEEEVESRSVFVFKGRDGADRDGPLFTHGKGSRTDGSPSADRWTLPPCEVTVPPRDRTWFWDEVWTKAEAVNGRSSARRPLQGRDGTSSSAIAARRDLIPVPLLSEQDSKDDDVPSDGLKAFPVIWEAGRRKHANLSWQAMVDLHDRVARHSLASSETMQFLRLIDTDVLPPYDIRCLGKALFQPVEYDLFESKWAQLAEKTAAQNLQARQDDPGYGVGPALLLGVGDFADVNRTVNYDPLVLEQCQKVGMTALVQMIEMSAPKQPFATIRQGTDEPFLKFAERLTASVERQVPDLSVREPFLQFVVRSNCNAECRKIIEALPGDPTLTQMADACMKMGTPGGKAVAMVATFRLPWKGQQGGKQTQANVQASKMKGKKGKKGTFPSFLCGRCGRPNHKAEECKATAHVNRQPLSGPGNAKHSAKGKRAQTQVRSQSPVPMEICWAKSQPAPAGQQA</sequence>
<dbReference type="Gene3D" id="1.10.1200.30">
    <property type="match status" value="1"/>
</dbReference>
<evidence type="ECO:0000259" key="3">
    <source>
        <dbReference type="Pfam" id="PF19317"/>
    </source>
</evidence>
<dbReference type="InterPro" id="IPR045345">
    <property type="entry name" value="Gag_p24_C"/>
</dbReference>
<feature type="compositionally biased region" description="Low complexity" evidence="2">
    <location>
        <begin position="243"/>
        <end position="253"/>
    </location>
</feature>
<feature type="compositionally biased region" description="Basic and acidic residues" evidence="2">
    <location>
        <begin position="39"/>
        <end position="48"/>
    </location>
</feature>
<dbReference type="PANTHER" id="PTHR40389">
    <property type="entry name" value="ENDOGENOUS RETROVIRUS GROUP K MEMBER 24 GAG POLYPROTEIN-RELATED"/>
    <property type="match status" value="1"/>
</dbReference>
<feature type="domain" description="Retroviral nucleocapsid Gag protein p24 C-terminal" evidence="3">
    <location>
        <begin position="518"/>
        <end position="586"/>
    </location>
</feature>
<evidence type="ECO:0000256" key="1">
    <source>
        <dbReference type="ARBA" id="ARBA00022581"/>
    </source>
</evidence>
<dbReference type="PANTHER" id="PTHR40389:SF4">
    <property type="match status" value="1"/>
</dbReference>
<dbReference type="Pfam" id="PF19317">
    <property type="entry name" value="Gag_p24_C"/>
    <property type="match status" value="1"/>
</dbReference>
<accession>A0A8C3QYW6</accession>